<evidence type="ECO:0000259" key="1">
    <source>
        <dbReference type="Pfam" id="PF00248"/>
    </source>
</evidence>
<dbReference type="EMBL" id="JAFREM010000004">
    <property type="protein sequence ID" value="MBO1305037.1"/>
    <property type="molecule type" value="Genomic_DNA"/>
</dbReference>
<reference evidence="2 3" key="1">
    <citation type="submission" date="2021-03" db="EMBL/GenBank/DDBJ databases">
        <title>Enterococcal diversity collection.</title>
        <authorList>
            <person name="Gilmore M.S."/>
            <person name="Schwartzman J."/>
            <person name="Van Tyne D."/>
            <person name="Martin M."/>
            <person name="Earl A.M."/>
            <person name="Manson A.L."/>
            <person name="Straub T."/>
            <person name="Salamzade R."/>
            <person name="Saavedra J."/>
            <person name="Lebreton F."/>
            <person name="Prichula J."/>
            <person name="Schaufler K."/>
            <person name="Gaca A."/>
            <person name="Sgardioli B."/>
            <person name="Wagenaar J."/>
            <person name="Strong T."/>
        </authorList>
    </citation>
    <scope>NUCLEOTIDE SEQUENCE [LARGE SCALE GENOMIC DNA]</scope>
    <source>
        <strain evidence="2 3">669A</strain>
    </source>
</reference>
<gene>
    <name evidence="2" type="ORF">JZO70_02605</name>
</gene>
<dbReference type="InterPro" id="IPR020471">
    <property type="entry name" value="AKR"/>
</dbReference>
<dbReference type="Pfam" id="PF00248">
    <property type="entry name" value="Aldo_ket_red"/>
    <property type="match status" value="1"/>
</dbReference>
<evidence type="ECO:0000313" key="2">
    <source>
        <dbReference type="EMBL" id="MBO1305037.1"/>
    </source>
</evidence>
<keyword evidence="3" id="KW-1185">Reference proteome</keyword>
<protein>
    <submittedName>
        <fullName evidence="2">Aldo/keto reductase</fullName>
    </submittedName>
</protein>
<dbReference type="InterPro" id="IPR023210">
    <property type="entry name" value="NADP_OxRdtase_dom"/>
</dbReference>
<proteinExistence type="predicted"/>
<dbReference type="SUPFAM" id="SSF51430">
    <property type="entry name" value="NAD(P)-linked oxidoreductase"/>
    <property type="match status" value="1"/>
</dbReference>
<sequence>METRKLGTTELALSPIGLGTWQFSGGNGLTSKFWNQVDFQTMKEILRISLENGVNWVDTAEAYGNGESERVIGRIIQELESEGMTAPYIADKWWPLARTARSITTTIDQRLALLQKSTIDLYQIHHPTSFSSIEKQVEAMCELVYQHKISYVGVSNFSPKQMEKAHLYLQDAGAQLVSNQVCYNLVNRKIEQNGVLDTAKRLGISIIAYSPLQQGLLTGKFHEHPELMRQLFFLRKYQSGITEKKLQKTQPLIDLLKELGDQYDKTPAQIALNWLIHSHGETVFAIPGATKLHHVEQNIGSTTFKLKPAERDALSSCKI</sequence>
<evidence type="ECO:0000313" key="3">
    <source>
        <dbReference type="Proteomes" id="UP000664601"/>
    </source>
</evidence>
<comment type="caution">
    <text evidence="2">The sequence shown here is derived from an EMBL/GenBank/DDBJ whole genome shotgun (WGS) entry which is preliminary data.</text>
</comment>
<dbReference type="PANTHER" id="PTHR43638:SF3">
    <property type="entry name" value="ALDEHYDE REDUCTASE"/>
    <property type="match status" value="1"/>
</dbReference>
<dbReference type="RefSeq" id="WP_207671982.1">
    <property type="nucleotide sequence ID" value="NZ_JAFREM010000004.1"/>
</dbReference>
<dbReference type="Gene3D" id="3.20.20.100">
    <property type="entry name" value="NADP-dependent oxidoreductase domain"/>
    <property type="match status" value="1"/>
</dbReference>
<dbReference type="PANTHER" id="PTHR43638">
    <property type="entry name" value="OXIDOREDUCTASE, ALDO/KETO REDUCTASE FAMILY PROTEIN"/>
    <property type="match status" value="1"/>
</dbReference>
<name>A0ABS3L5Z2_9ENTE</name>
<dbReference type="InterPro" id="IPR036812">
    <property type="entry name" value="NAD(P)_OxRdtase_dom_sf"/>
</dbReference>
<accession>A0ABS3L5Z2</accession>
<feature type="domain" description="NADP-dependent oxidoreductase" evidence="1">
    <location>
        <begin position="15"/>
        <end position="317"/>
    </location>
</feature>
<dbReference type="PRINTS" id="PR00069">
    <property type="entry name" value="ALDKETRDTASE"/>
</dbReference>
<dbReference type="Proteomes" id="UP000664601">
    <property type="component" value="Unassembled WGS sequence"/>
</dbReference>
<organism evidence="2 3">
    <name type="scientific">Candidatus Enterococcus moelleringii</name>
    <dbReference type="NCBI Taxonomy" id="2815325"/>
    <lineage>
        <taxon>Bacteria</taxon>
        <taxon>Bacillati</taxon>
        <taxon>Bacillota</taxon>
        <taxon>Bacilli</taxon>
        <taxon>Lactobacillales</taxon>
        <taxon>Enterococcaceae</taxon>
        <taxon>Enterococcus</taxon>
    </lineage>
</organism>